<comment type="caution">
    <text evidence="1">The sequence shown here is derived from an EMBL/GenBank/DDBJ whole genome shotgun (WGS) entry which is preliminary data.</text>
</comment>
<name>A0A0A2A5E1_PROMR</name>
<proteinExistence type="predicted"/>
<dbReference type="EMBL" id="JNAL01000014">
    <property type="protein sequence ID" value="KGF95623.1"/>
    <property type="molecule type" value="Genomic_DNA"/>
</dbReference>
<evidence type="ECO:0000313" key="2">
    <source>
        <dbReference type="Proteomes" id="UP000030355"/>
    </source>
</evidence>
<sequence length="39" mass="4781">MTEERLKSLTKTYPKYYIHVYIDIYGWTNRKRQIIPSSS</sequence>
<accession>A0A0A2A5E1</accession>
<evidence type="ECO:0000313" key="1">
    <source>
        <dbReference type="EMBL" id="KGF95623.1"/>
    </source>
</evidence>
<organism evidence="1 2">
    <name type="scientific">Prochlorococcus marinus str. MIT 9201</name>
    <dbReference type="NCBI Taxonomy" id="93057"/>
    <lineage>
        <taxon>Bacteria</taxon>
        <taxon>Bacillati</taxon>
        <taxon>Cyanobacteriota</taxon>
        <taxon>Cyanophyceae</taxon>
        <taxon>Synechococcales</taxon>
        <taxon>Prochlorococcaceae</taxon>
        <taxon>Prochlorococcus</taxon>
    </lineage>
</organism>
<dbReference type="Proteomes" id="UP000030355">
    <property type="component" value="Unassembled WGS sequence"/>
</dbReference>
<dbReference type="AlphaFoldDB" id="A0A0A2A5E1"/>
<gene>
    <name evidence="1" type="ORF">EU95_1316</name>
</gene>
<protein>
    <submittedName>
        <fullName evidence="1">Uncharacterized protein</fullName>
    </submittedName>
</protein>
<reference evidence="2" key="1">
    <citation type="journal article" date="2014" name="Sci. Data">
        <title>Genomes of diverse isolates of the marine cyanobacterium Prochlorococcus.</title>
        <authorList>
            <person name="Biller S."/>
            <person name="Berube P."/>
            <person name="Thompson J."/>
            <person name="Kelly L."/>
            <person name="Roggensack S."/>
            <person name="Awad L."/>
            <person name="Roache-Johnson K."/>
            <person name="Ding H."/>
            <person name="Giovannoni S.J."/>
            <person name="Moore L.R."/>
            <person name="Chisholm S.W."/>
        </authorList>
    </citation>
    <scope>NUCLEOTIDE SEQUENCE [LARGE SCALE GENOMIC DNA]</scope>
    <source>
        <strain evidence="2">MIT 9201</strain>
    </source>
</reference>